<protein>
    <submittedName>
        <fullName evidence="2">Toll/interleukin-1 receptor domain-containing protein</fullName>
    </submittedName>
</protein>
<dbReference type="PROSITE" id="PS50104">
    <property type="entry name" value="TIR"/>
    <property type="match status" value="1"/>
</dbReference>
<sequence length="190" mass="21737">MEQFDVFLCHNSKDKPAVIQVAQQLQDKGIKPWLDIWHLRPGFSWQRALEQQINQIASAAVFVGKSGFGPWQSQEVDAFLRAFVNRQCPVIPVLLSNAPTKPQLPLFLQGLTWVDFRQQHPDPMEQLIWGITGHRPNTQTGTGSSQKYPPIIDRREFLKWAGWGSVGLVTTVVGREIFIKLNHWTLDKKE</sequence>
<dbReference type="InterPro" id="IPR000157">
    <property type="entry name" value="TIR_dom"/>
</dbReference>
<dbReference type="Pfam" id="PF13676">
    <property type="entry name" value="TIR_2"/>
    <property type="match status" value="1"/>
</dbReference>
<dbReference type="Proteomes" id="UP000813215">
    <property type="component" value="Unassembled WGS sequence"/>
</dbReference>
<dbReference type="SUPFAM" id="SSF52200">
    <property type="entry name" value="Toll/Interleukin receptor TIR domain"/>
    <property type="match status" value="1"/>
</dbReference>
<reference evidence="2" key="2">
    <citation type="journal article" date="2022" name="Microbiol. Resour. Announc.">
        <title>Metagenome Sequencing to Explore Phylogenomics of Terrestrial Cyanobacteria.</title>
        <authorList>
            <person name="Ward R.D."/>
            <person name="Stajich J.E."/>
            <person name="Johansen J.R."/>
            <person name="Huntemann M."/>
            <person name="Clum A."/>
            <person name="Foster B."/>
            <person name="Foster B."/>
            <person name="Roux S."/>
            <person name="Palaniappan K."/>
            <person name="Varghese N."/>
            <person name="Mukherjee S."/>
            <person name="Reddy T.B.K."/>
            <person name="Daum C."/>
            <person name="Copeland A."/>
            <person name="Chen I.A."/>
            <person name="Ivanova N.N."/>
            <person name="Kyrpides N.C."/>
            <person name="Shapiro N."/>
            <person name="Eloe-Fadrosh E.A."/>
            <person name="Pietrasiak N."/>
        </authorList>
    </citation>
    <scope>NUCLEOTIDE SEQUENCE</scope>
    <source>
        <strain evidence="2">HA4357-MV3</strain>
    </source>
</reference>
<dbReference type="InterPro" id="IPR035897">
    <property type="entry name" value="Toll_tir_struct_dom_sf"/>
</dbReference>
<proteinExistence type="predicted"/>
<dbReference type="GO" id="GO:0007165">
    <property type="term" value="P:signal transduction"/>
    <property type="evidence" value="ECO:0007669"/>
    <property type="project" value="InterPro"/>
</dbReference>
<evidence type="ECO:0000313" key="3">
    <source>
        <dbReference type="Proteomes" id="UP000813215"/>
    </source>
</evidence>
<dbReference type="EMBL" id="JAHHHW010000080">
    <property type="protein sequence ID" value="MBW4432066.1"/>
    <property type="molecule type" value="Genomic_DNA"/>
</dbReference>
<keyword evidence="2" id="KW-0675">Receptor</keyword>
<dbReference type="AlphaFoldDB" id="A0A9E3H8P4"/>
<feature type="domain" description="TIR" evidence="1">
    <location>
        <begin position="2"/>
        <end position="120"/>
    </location>
</feature>
<gene>
    <name evidence="2" type="ORF">KME28_10140</name>
</gene>
<reference evidence="2" key="1">
    <citation type="submission" date="2021-05" db="EMBL/GenBank/DDBJ databases">
        <authorList>
            <person name="Pietrasiak N."/>
            <person name="Ward R."/>
            <person name="Stajich J.E."/>
            <person name="Kurbessoian T."/>
        </authorList>
    </citation>
    <scope>NUCLEOTIDE SEQUENCE</scope>
    <source>
        <strain evidence="2">HA4357-MV3</strain>
    </source>
</reference>
<comment type="caution">
    <text evidence="2">The sequence shown here is derived from an EMBL/GenBank/DDBJ whole genome shotgun (WGS) entry which is preliminary data.</text>
</comment>
<evidence type="ECO:0000313" key="2">
    <source>
        <dbReference type="EMBL" id="MBW4432066.1"/>
    </source>
</evidence>
<organism evidence="2 3">
    <name type="scientific">Pelatocladus maniniholoensis HA4357-MV3</name>
    <dbReference type="NCBI Taxonomy" id="1117104"/>
    <lineage>
        <taxon>Bacteria</taxon>
        <taxon>Bacillati</taxon>
        <taxon>Cyanobacteriota</taxon>
        <taxon>Cyanophyceae</taxon>
        <taxon>Nostocales</taxon>
        <taxon>Nostocaceae</taxon>
        <taxon>Pelatocladus</taxon>
    </lineage>
</organism>
<name>A0A9E3H8P4_9NOST</name>
<accession>A0A9E3H8P4</accession>
<dbReference type="Gene3D" id="3.40.50.10140">
    <property type="entry name" value="Toll/interleukin-1 receptor homology (TIR) domain"/>
    <property type="match status" value="1"/>
</dbReference>
<evidence type="ECO:0000259" key="1">
    <source>
        <dbReference type="PROSITE" id="PS50104"/>
    </source>
</evidence>